<keyword evidence="3" id="KW-1185">Reference proteome</keyword>
<protein>
    <recommendedName>
        <fullName evidence="1">URB1 N-terminal domain-containing protein</fullName>
    </recommendedName>
</protein>
<feature type="domain" description="URB1 N-terminal" evidence="1">
    <location>
        <begin position="2"/>
        <end position="37"/>
    </location>
</feature>
<organism evidence="2 3">
    <name type="scientific">Periplaneta americana</name>
    <name type="common">American cockroach</name>
    <name type="synonym">Blatta americana</name>
    <dbReference type="NCBI Taxonomy" id="6978"/>
    <lineage>
        <taxon>Eukaryota</taxon>
        <taxon>Metazoa</taxon>
        <taxon>Ecdysozoa</taxon>
        <taxon>Arthropoda</taxon>
        <taxon>Hexapoda</taxon>
        <taxon>Insecta</taxon>
        <taxon>Pterygota</taxon>
        <taxon>Neoptera</taxon>
        <taxon>Polyneoptera</taxon>
        <taxon>Dictyoptera</taxon>
        <taxon>Blattodea</taxon>
        <taxon>Blattoidea</taxon>
        <taxon>Blattidae</taxon>
        <taxon>Blattinae</taxon>
        <taxon>Periplaneta</taxon>
    </lineage>
</organism>
<proteinExistence type="predicted"/>
<gene>
    <name evidence="2" type="ORF">ANN_13993</name>
</gene>
<feature type="non-terminal residue" evidence="2">
    <location>
        <position position="65"/>
    </location>
</feature>
<dbReference type="EMBL" id="JAJSOF020000019">
    <property type="protein sequence ID" value="KAJ4438054.1"/>
    <property type="molecule type" value="Genomic_DNA"/>
</dbReference>
<reference evidence="2 3" key="1">
    <citation type="journal article" date="2022" name="Allergy">
        <title>Genome assembly and annotation of Periplaneta americana reveal a comprehensive cockroach allergen profile.</title>
        <authorList>
            <person name="Wang L."/>
            <person name="Xiong Q."/>
            <person name="Saelim N."/>
            <person name="Wang L."/>
            <person name="Nong W."/>
            <person name="Wan A.T."/>
            <person name="Shi M."/>
            <person name="Liu X."/>
            <person name="Cao Q."/>
            <person name="Hui J.H.L."/>
            <person name="Sookrung N."/>
            <person name="Leung T.F."/>
            <person name="Tungtrongchitr A."/>
            <person name="Tsui S.K.W."/>
        </authorList>
    </citation>
    <scope>NUCLEOTIDE SEQUENCE [LARGE SCALE GENOMIC DNA]</scope>
    <source>
        <strain evidence="2">PWHHKU_190912</strain>
    </source>
</reference>
<dbReference type="Proteomes" id="UP001148838">
    <property type="component" value="Unassembled WGS sequence"/>
</dbReference>
<evidence type="ECO:0000313" key="2">
    <source>
        <dbReference type="EMBL" id="KAJ4438054.1"/>
    </source>
</evidence>
<evidence type="ECO:0000259" key="1">
    <source>
        <dbReference type="Pfam" id="PF11707"/>
    </source>
</evidence>
<dbReference type="InterPro" id="IPR021714">
    <property type="entry name" value="URB1_N"/>
</dbReference>
<name>A0ABQ8SV30_PERAM</name>
<dbReference type="Pfam" id="PF11707">
    <property type="entry name" value="Npa1"/>
    <property type="match status" value="1"/>
</dbReference>
<accession>A0ABQ8SV30</accession>
<sequence length="65" mass="7458">MAELIVKILVSCPDLMKCVVANVEPYLEPRVSNRWMKTMNFVKQIVQSMSPEQHLKPYADGLTVH</sequence>
<comment type="caution">
    <text evidence="2">The sequence shown here is derived from an EMBL/GenBank/DDBJ whole genome shotgun (WGS) entry which is preliminary data.</text>
</comment>
<evidence type="ECO:0000313" key="3">
    <source>
        <dbReference type="Proteomes" id="UP001148838"/>
    </source>
</evidence>